<feature type="compositionally biased region" description="Acidic residues" evidence="1">
    <location>
        <begin position="111"/>
        <end position="123"/>
    </location>
</feature>
<sequence>MRRTQDQDTRSMTSNKPLRRMTERISPSRGSAKRGDSPTLPSGSPPILPSAISPSECELLNRSGDIARKSRRQEAFRSNGESEQSRNTNGGGSFKERIRAMSTSKDKSEDLSEGEMTEFWEDD</sequence>
<feature type="compositionally biased region" description="Polar residues" evidence="1">
    <location>
        <begin position="79"/>
        <end position="88"/>
    </location>
</feature>
<feature type="region of interest" description="Disordered" evidence="1">
    <location>
        <begin position="1"/>
        <end position="123"/>
    </location>
</feature>
<dbReference type="VEuPathDB" id="FungiDB:I302_00513"/>
<feature type="compositionally biased region" description="Basic and acidic residues" evidence="1">
    <location>
        <begin position="94"/>
        <end position="110"/>
    </location>
</feature>
<reference evidence="2" key="1">
    <citation type="submission" date="2013-07" db="EMBL/GenBank/DDBJ databases">
        <title>The Genome Sequence of Cryptococcus bestiolae CBS10118.</title>
        <authorList>
            <consortium name="The Broad Institute Genome Sequencing Platform"/>
            <person name="Cuomo C."/>
            <person name="Litvintseva A."/>
            <person name="Chen Y."/>
            <person name="Heitman J."/>
            <person name="Sun S."/>
            <person name="Springer D."/>
            <person name="Dromer F."/>
            <person name="Young S.K."/>
            <person name="Zeng Q."/>
            <person name="Gargeya S."/>
            <person name="Fitzgerald M."/>
            <person name="Abouelleil A."/>
            <person name="Alvarado L."/>
            <person name="Berlin A.M."/>
            <person name="Chapman S.B."/>
            <person name="Dewar J."/>
            <person name="Goldberg J."/>
            <person name="Griggs A."/>
            <person name="Gujja S."/>
            <person name="Hansen M."/>
            <person name="Howarth C."/>
            <person name="Imamovic A."/>
            <person name="Larimer J."/>
            <person name="McCowan C."/>
            <person name="Murphy C."/>
            <person name="Pearson M."/>
            <person name="Priest M."/>
            <person name="Roberts A."/>
            <person name="Saif S."/>
            <person name="Shea T."/>
            <person name="Sykes S."/>
            <person name="Wortman J."/>
            <person name="Nusbaum C."/>
            <person name="Birren B."/>
        </authorList>
    </citation>
    <scope>NUCLEOTIDE SEQUENCE [LARGE SCALE GENOMIC DNA]</scope>
    <source>
        <strain evidence="2">CBS 10118</strain>
    </source>
</reference>
<evidence type="ECO:0000313" key="2">
    <source>
        <dbReference type="EMBL" id="OCF29022.1"/>
    </source>
</evidence>
<proteinExistence type="predicted"/>
<accession>A0A1B9GDD2</accession>
<organism evidence="2">
    <name type="scientific">Kwoniella bestiolae CBS 10118</name>
    <dbReference type="NCBI Taxonomy" id="1296100"/>
    <lineage>
        <taxon>Eukaryota</taxon>
        <taxon>Fungi</taxon>
        <taxon>Dikarya</taxon>
        <taxon>Basidiomycota</taxon>
        <taxon>Agaricomycotina</taxon>
        <taxon>Tremellomycetes</taxon>
        <taxon>Tremellales</taxon>
        <taxon>Cryptococcaceae</taxon>
        <taxon>Kwoniella</taxon>
    </lineage>
</organism>
<gene>
    <name evidence="2" type="ORF">I302_00513</name>
</gene>
<name>A0A1B9GDD2_9TREE</name>
<evidence type="ECO:0000256" key="1">
    <source>
        <dbReference type="SAM" id="MobiDB-lite"/>
    </source>
</evidence>
<protein>
    <submittedName>
        <fullName evidence="2">Uncharacterized protein</fullName>
    </submittedName>
</protein>
<dbReference type="AlphaFoldDB" id="A0A1B9GDD2"/>
<feature type="compositionally biased region" description="Basic and acidic residues" evidence="1">
    <location>
        <begin position="65"/>
        <end position="75"/>
    </location>
</feature>
<dbReference type="EMBL" id="KI894018">
    <property type="protein sequence ID" value="OCF29022.1"/>
    <property type="molecule type" value="Genomic_DNA"/>
</dbReference>
<reference evidence="2" key="2">
    <citation type="submission" date="2014-01" db="EMBL/GenBank/DDBJ databases">
        <title>Evolution of pathogenesis and genome organization in the Tremellales.</title>
        <authorList>
            <person name="Cuomo C."/>
            <person name="Litvintseva A."/>
            <person name="Heitman J."/>
            <person name="Chen Y."/>
            <person name="Sun S."/>
            <person name="Springer D."/>
            <person name="Dromer F."/>
            <person name="Young S."/>
            <person name="Zeng Q."/>
            <person name="Chapman S."/>
            <person name="Gujja S."/>
            <person name="Saif S."/>
            <person name="Birren B."/>
        </authorList>
    </citation>
    <scope>NUCLEOTIDE SEQUENCE</scope>
    <source>
        <strain evidence="2">CBS 10118</strain>
    </source>
</reference>